<evidence type="ECO:0000256" key="3">
    <source>
        <dbReference type="ARBA" id="ARBA00023110"/>
    </source>
</evidence>
<dbReference type="Pfam" id="PF00254">
    <property type="entry name" value="FKBP_C"/>
    <property type="match status" value="1"/>
</dbReference>
<sequence>MKSLLKMTLIGSAIVLALAGCDDKKDNTTSTTAPAATQNTNTDTTVEINAENEAYAVGASFGNYLKNNLEKGHVTLNSDEVIKGFSDGFYDKAKFNQQQIQYVLTELDKRLQTEAKERFETEKSTSVAAGDKFRADFAQQPTTKQTESGLLYEVIDEGTGKHPTADDTVIVHYTGTLVDGKKFDSSYDRGEPTKFPLKGVIAGWTEGIQLIGVGGKIKLVVPPELAYGDQEKPAFGDNAGIPPASTLVFEVELLGIEDSQPQQSAE</sequence>
<proteinExistence type="inferred from homology"/>
<dbReference type="PROSITE" id="PS51257">
    <property type="entry name" value="PROKAR_LIPOPROTEIN"/>
    <property type="match status" value="1"/>
</dbReference>
<dbReference type="RefSeq" id="WP_121144854.1">
    <property type="nucleotide sequence ID" value="NZ_RBWY01000002.1"/>
</dbReference>
<dbReference type="NCBIfam" id="NF008150">
    <property type="entry name" value="PRK10902.1"/>
    <property type="match status" value="1"/>
</dbReference>
<protein>
    <recommendedName>
        <fullName evidence="6">Peptidyl-prolyl cis-trans isomerase</fullName>
        <ecNumber evidence="6">5.2.1.8</ecNumber>
    </recommendedName>
</protein>
<evidence type="ECO:0000313" key="9">
    <source>
        <dbReference type="EMBL" id="RKS85756.1"/>
    </source>
</evidence>
<name>A0A495REX8_9GAMM</name>
<feature type="domain" description="PPIase FKBP-type" evidence="8">
    <location>
        <begin position="166"/>
        <end position="257"/>
    </location>
</feature>
<dbReference type="GO" id="GO:0006457">
    <property type="term" value="P:protein folding"/>
    <property type="evidence" value="ECO:0007669"/>
    <property type="project" value="InterPro"/>
</dbReference>
<evidence type="ECO:0000256" key="6">
    <source>
        <dbReference type="RuleBase" id="RU003915"/>
    </source>
</evidence>
<dbReference type="AlphaFoldDB" id="A0A495REX8"/>
<evidence type="ECO:0000256" key="2">
    <source>
        <dbReference type="ARBA" id="ARBA00006577"/>
    </source>
</evidence>
<dbReference type="GO" id="GO:0003755">
    <property type="term" value="F:peptidyl-prolyl cis-trans isomerase activity"/>
    <property type="evidence" value="ECO:0007669"/>
    <property type="project" value="UniProtKB-UniRule"/>
</dbReference>
<organism evidence="9 10">
    <name type="scientific">Orbus hercynius</name>
    <dbReference type="NCBI Taxonomy" id="593135"/>
    <lineage>
        <taxon>Bacteria</taxon>
        <taxon>Pseudomonadati</taxon>
        <taxon>Pseudomonadota</taxon>
        <taxon>Gammaproteobacteria</taxon>
        <taxon>Orbales</taxon>
        <taxon>Orbaceae</taxon>
        <taxon>Orbus</taxon>
    </lineage>
</organism>
<dbReference type="OrthoDB" id="9814548at2"/>
<feature type="signal peptide" evidence="7">
    <location>
        <begin position="1"/>
        <end position="19"/>
    </location>
</feature>
<feature type="chain" id="PRO_5019833169" description="Peptidyl-prolyl cis-trans isomerase" evidence="7">
    <location>
        <begin position="20"/>
        <end position="266"/>
    </location>
</feature>
<reference evidence="9 10" key="1">
    <citation type="submission" date="2018-10" db="EMBL/GenBank/DDBJ databases">
        <title>Genomic Encyclopedia of Type Strains, Phase IV (KMG-IV): sequencing the most valuable type-strain genomes for metagenomic binning, comparative biology and taxonomic classification.</title>
        <authorList>
            <person name="Goeker M."/>
        </authorList>
    </citation>
    <scope>NUCLEOTIDE SEQUENCE [LARGE SCALE GENOMIC DNA]</scope>
    <source>
        <strain evidence="9 10">DSM 22228</strain>
    </source>
</reference>
<dbReference type="Gene3D" id="3.10.50.40">
    <property type="match status" value="1"/>
</dbReference>
<evidence type="ECO:0000259" key="8">
    <source>
        <dbReference type="PROSITE" id="PS50059"/>
    </source>
</evidence>
<evidence type="ECO:0000313" key="10">
    <source>
        <dbReference type="Proteomes" id="UP000278542"/>
    </source>
</evidence>
<comment type="similarity">
    <text evidence="2 6">Belongs to the FKBP-type PPIase family.</text>
</comment>
<comment type="caution">
    <text evidence="9">The sequence shown here is derived from an EMBL/GenBank/DDBJ whole genome shotgun (WGS) entry which is preliminary data.</text>
</comment>
<comment type="catalytic activity">
    <reaction evidence="1 5 6">
        <text>[protein]-peptidylproline (omega=180) = [protein]-peptidylproline (omega=0)</text>
        <dbReference type="Rhea" id="RHEA:16237"/>
        <dbReference type="Rhea" id="RHEA-COMP:10747"/>
        <dbReference type="Rhea" id="RHEA-COMP:10748"/>
        <dbReference type="ChEBI" id="CHEBI:83833"/>
        <dbReference type="ChEBI" id="CHEBI:83834"/>
        <dbReference type="EC" id="5.2.1.8"/>
    </reaction>
</comment>
<keyword evidence="7" id="KW-0732">Signal</keyword>
<dbReference type="PANTHER" id="PTHR43811">
    <property type="entry name" value="FKBP-TYPE PEPTIDYL-PROLYL CIS-TRANS ISOMERASE FKPA"/>
    <property type="match status" value="1"/>
</dbReference>
<dbReference type="PANTHER" id="PTHR43811:SF19">
    <property type="entry name" value="39 KDA FK506-BINDING NUCLEAR PROTEIN"/>
    <property type="match status" value="1"/>
</dbReference>
<dbReference type="PROSITE" id="PS50059">
    <property type="entry name" value="FKBP_PPIASE"/>
    <property type="match status" value="1"/>
</dbReference>
<dbReference type="InterPro" id="IPR000774">
    <property type="entry name" value="PPIase_FKBP_N"/>
</dbReference>
<evidence type="ECO:0000256" key="5">
    <source>
        <dbReference type="PROSITE-ProRule" id="PRU00277"/>
    </source>
</evidence>
<dbReference type="EMBL" id="RBWY01000002">
    <property type="protein sequence ID" value="RKS85756.1"/>
    <property type="molecule type" value="Genomic_DNA"/>
</dbReference>
<keyword evidence="4 5" id="KW-0413">Isomerase</keyword>
<evidence type="ECO:0000256" key="1">
    <source>
        <dbReference type="ARBA" id="ARBA00000971"/>
    </source>
</evidence>
<dbReference type="Gene3D" id="1.10.287.460">
    <property type="entry name" value="Peptidyl-prolyl cis-trans isomerase, FKBP-type, N-terminal domain"/>
    <property type="match status" value="1"/>
</dbReference>
<dbReference type="SUPFAM" id="SSF54534">
    <property type="entry name" value="FKBP-like"/>
    <property type="match status" value="1"/>
</dbReference>
<dbReference type="Pfam" id="PF01346">
    <property type="entry name" value="FKBP_N"/>
    <property type="match status" value="1"/>
</dbReference>
<evidence type="ECO:0000256" key="7">
    <source>
        <dbReference type="SAM" id="SignalP"/>
    </source>
</evidence>
<accession>A0A495REX8</accession>
<dbReference type="FunFam" id="3.10.50.40:FF:000006">
    <property type="entry name" value="Peptidyl-prolyl cis-trans isomerase"/>
    <property type="match status" value="1"/>
</dbReference>
<dbReference type="InterPro" id="IPR036944">
    <property type="entry name" value="PPIase_FKBP_N_sf"/>
</dbReference>
<dbReference type="InterPro" id="IPR046357">
    <property type="entry name" value="PPIase_dom_sf"/>
</dbReference>
<dbReference type="InterPro" id="IPR001179">
    <property type="entry name" value="PPIase_FKBP_dom"/>
</dbReference>
<keyword evidence="3 5" id="KW-0697">Rotamase</keyword>
<evidence type="ECO:0000256" key="4">
    <source>
        <dbReference type="ARBA" id="ARBA00023235"/>
    </source>
</evidence>
<dbReference type="EC" id="5.2.1.8" evidence="6"/>
<gene>
    <name evidence="9" type="ORF">DES39_1169</name>
</gene>
<keyword evidence="10" id="KW-1185">Reference proteome</keyword>
<dbReference type="Proteomes" id="UP000278542">
    <property type="component" value="Unassembled WGS sequence"/>
</dbReference>